<keyword evidence="2" id="KW-0067">ATP-binding</keyword>
<feature type="region of interest" description="Disordered" evidence="3">
    <location>
        <begin position="471"/>
        <end position="492"/>
    </location>
</feature>
<dbReference type="InterPro" id="IPR011545">
    <property type="entry name" value="DEAD/DEAH_box_helicase_dom"/>
</dbReference>
<gene>
    <name evidence="6" type="ORF">Q9L58_008991</name>
</gene>
<dbReference type="EMBL" id="JBBBZM010000185">
    <property type="protein sequence ID" value="KAL0632123.1"/>
    <property type="molecule type" value="Genomic_DNA"/>
</dbReference>
<proteinExistence type="predicted"/>
<dbReference type="SMART" id="SM00487">
    <property type="entry name" value="DEXDc"/>
    <property type="match status" value="1"/>
</dbReference>
<reference evidence="6 7" key="1">
    <citation type="submission" date="2024-02" db="EMBL/GenBank/DDBJ databases">
        <title>Discinaceae phylogenomics.</title>
        <authorList>
            <person name="Dirks A.C."/>
            <person name="James T.Y."/>
        </authorList>
    </citation>
    <scope>NUCLEOTIDE SEQUENCE [LARGE SCALE GENOMIC DNA]</scope>
    <source>
        <strain evidence="6 7">ACD0624</strain>
    </source>
</reference>
<feature type="region of interest" description="Disordered" evidence="3">
    <location>
        <begin position="1"/>
        <end position="59"/>
    </location>
</feature>
<dbReference type="SMART" id="SM00490">
    <property type="entry name" value="HELICc"/>
    <property type="match status" value="1"/>
</dbReference>
<dbReference type="Gene3D" id="3.40.50.300">
    <property type="entry name" value="P-loop containing nucleotide triphosphate hydrolases"/>
    <property type="match status" value="2"/>
</dbReference>
<dbReference type="Pfam" id="PF21010">
    <property type="entry name" value="HA2_C"/>
    <property type="match status" value="1"/>
</dbReference>
<evidence type="ECO:0000256" key="1">
    <source>
        <dbReference type="ARBA" id="ARBA00022741"/>
    </source>
</evidence>
<evidence type="ECO:0000313" key="6">
    <source>
        <dbReference type="EMBL" id="KAL0632123.1"/>
    </source>
</evidence>
<dbReference type="CDD" id="cd18791">
    <property type="entry name" value="SF2_C_RHA"/>
    <property type="match status" value="1"/>
</dbReference>
<dbReference type="PROSITE" id="PS51192">
    <property type="entry name" value="HELICASE_ATP_BIND_1"/>
    <property type="match status" value="1"/>
</dbReference>
<feature type="compositionally biased region" description="Basic and acidic residues" evidence="3">
    <location>
        <begin position="406"/>
        <end position="422"/>
    </location>
</feature>
<evidence type="ECO:0000256" key="2">
    <source>
        <dbReference type="ARBA" id="ARBA00022840"/>
    </source>
</evidence>
<feature type="domain" description="Helicase ATP-binding" evidence="4">
    <location>
        <begin position="749"/>
        <end position="920"/>
    </location>
</feature>
<sequence length="1530" mass="171192">MAKAKKKKSIANPARAVATTSIPSKKPPVTNLEDVVLSKTEDKATAVPEPKGGTGEKAEKEYIVPTEEEQEDFELQYLVEKHGPKVRREAQRIVKVETSGRAIRNICFALNHEKIFRFNPARYASKQKPGEAAEQEVGLGEQILRLAREEDAQLNQGGESVWRGEPVLIDGWIAQRALIAMGFPIKRVEEGLKVLVGKSINPLGKEKGLELAIEEIIEWLALNCAEEELPAFVETLGVGSGTRKGDSGPSTQAETQLSSGASTPRIMLHHEADTRHLSVGSSRPAPNPSSESKDISDGSESSDEDEEKEGEEEEEEDMTPERLIPQYINIQTLIYHLHPASTALAAGKNVGRGRKQAKSPVGLSAEKMKELKKLQDRLEILSRDPLFDLRDAEYLWAQERLNLEKEEWSKKQPEGKWAEKNPKKSRTPRAPSPPTPESDDEESSDGGIPLFSSSEPAPAFATEEYDSDLGLIGGLFEPPPTEETTVGQPEQEKVSIRDFEEIASTGSNFGKNKPKGKAGVGSAAVKRVLEEVSRSRDVNSKIRYELIPGTSISTRICLTINWSSITVASSIKATPTSDGRPPVIVTTPSLLSTVFSMVSLATPTNDQAEGYIATHALYHLCLKKDEKVYIRLPTIWRVLWSELVEEDRLKSELREREVLRGLRKLLGIGGDRNETNYGNQAGKKKRTAKGDVEASEDDFKDPPQPALTNAHESRVIMEGWQRKINTPSYLHMLEGRQKLPMWGFKDEVLAAIELEQVVIICGETGCGKSTQTPAFILEHELSQGRPCKIYCTEPRRISAISLARRVSEELGERKTELGGKNSLVGYAIRLESNMHAGTRLIYATTGIVMRMLERSPELEEVTHLVLDEVHERSIDSDFLMIVLKKLLLRRKDLKVVLMSATVDADKFSKYLDGAPVLNVPGRTFPVRTYYLEDAIRATGFKVEEDSRNPRKRNDWADDNDVEIDTEKADVMNTPNLAGYPQETKIALSRLNPHQIPYELIVRLLETIAFSPGYQDYSKAILIFLPGMGEIRRLNDLLSVHSTFGSSKRDGGWLVYPLHSTIATEDQEAAFLIPPRGMRKIVIATNIAETGITIPDVTCVIDSGKHKEMRFDEKRQLSRLIETFVSRANAKQRRGRAGRVQEGLCFHLFTKDRHDEWMADQQTPEMMRLSLQDLALRVKICKLGAIEQVLSQALDAPLSKNIRRAIDSLVEAKALTPAEELTPLGRQLAKLPLDVYLGKLVLLGCIYGCLDAAVTIAALLSSKSPFVTPMGYRKEADIARFSFKRGDSDLLTGWNAYSSWRRVCQSNNIAEADFCRKCYLSGRTLSGIEELKQQLIVAVIDAGFFSLTNDERSYLNRCRFATYRRRDFFVVPQSVNHSSENDSIVNAVIAGGFYPKLLSRDGKGWRNVMNNQNIAVHPNSVNRTTKSDWLTCYTIMQSNNFYAQDTSHVDEITVALLCGDMDFKMYAGVAIIDGNRARFSFQDWKSMIALKILRSRLKDITSRAFCMPGKELSENHKKWLEIFYLVYQRLQ</sequence>
<protein>
    <recommendedName>
        <fullName evidence="8">RNA helicase</fullName>
    </recommendedName>
</protein>
<evidence type="ECO:0000256" key="3">
    <source>
        <dbReference type="SAM" id="MobiDB-lite"/>
    </source>
</evidence>
<evidence type="ECO:0008006" key="8">
    <source>
        <dbReference type="Google" id="ProtNLM"/>
    </source>
</evidence>
<dbReference type="PROSITE" id="PS51194">
    <property type="entry name" value="HELICASE_CTER"/>
    <property type="match status" value="1"/>
</dbReference>
<dbReference type="SMART" id="SM00847">
    <property type="entry name" value="HA2"/>
    <property type="match status" value="1"/>
</dbReference>
<dbReference type="Pfam" id="PF00270">
    <property type="entry name" value="DEAD"/>
    <property type="match status" value="1"/>
</dbReference>
<feature type="region of interest" description="Disordered" evidence="3">
    <location>
        <begin position="673"/>
        <end position="707"/>
    </location>
</feature>
<dbReference type="CDD" id="cd17917">
    <property type="entry name" value="DEXHc_RHA-like"/>
    <property type="match status" value="1"/>
</dbReference>
<keyword evidence="1" id="KW-0547">Nucleotide-binding</keyword>
<dbReference type="SUPFAM" id="SSF52540">
    <property type="entry name" value="P-loop containing nucleoside triphosphate hydrolases"/>
    <property type="match status" value="1"/>
</dbReference>
<name>A0ABR3G8I6_9PEZI</name>
<dbReference type="InterPro" id="IPR014001">
    <property type="entry name" value="Helicase_ATP-bd"/>
</dbReference>
<dbReference type="InterPro" id="IPR001650">
    <property type="entry name" value="Helicase_C-like"/>
</dbReference>
<comment type="caution">
    <text evidence="6">The sequence shown here is derived from an EMBL/GenBank/DDBJ whole genome shotgun (WGS) entry which is preliminary data.</text>
</comment>
<dbReference type="InterPro" id="IPR011709">
    <property type="entry name" value="DEAD-box_helicase_OB_fold"/>
</dbReference>
<dbReference type="PANTHER" id="PTHR18934:SF145">
    <property type="entry name" value="ATP-DEPENDENT RNA HELICASE DHX57-RELATED"/>
    <property type="match status" value="1"/>
</dbReference>
<evidence type="ECO:0000259" key="5">
    <source>
        <dbReference type="PROSITE" id="PS51194"/>
    </source>
</evidence>
<dbReference type="Pfam" id="PF07717">
    <property type="entry name" value="OB_NTP_bind"/>
    <property type="match status" value="1"/>
</dbReference>
<dbReference type="Proteomes" id="UP001447188">
    <property type="component" value="Unassembled WGS sequence"/>
</dbReference>
<organism evidence="6 7">
    <name type="scientific">Discina gigas</name>
    <dbReference type="NCBI Taxonomy" id="1032678"/>
    <lineage>
        <taxon>Eukaryota</taxon>
        <taxon>Fungi</taxon>
        <taxon>Dikarya</taxon>
        <taxon>Ascomycota</taxon>
        <taxon>Pezizomycotina</taxon>
        <taxon>Pezizomycetes</taxon>
        <taxon>Pezizales</taxon>
        <taxon>Discinaceae</taxon>
        <taxon>Discina</taxon>
    </lineage>
</organism>
<feature type="region of interest" description="Disordered" evidence="3">
    <location>
        <begin position="406"/>
        <end position="455"/>
    </location>
</feature>
<dbReference type="InterPro" id="IPR007502">
    <property type="entry name" value="Helicase-assoc_dom"/>
</dbReference>
<dbReference type="Pfam" id="PF00271">
    <property type="entry name" value="Helicase_C"/>
    <property type="match status" value="1"/>
</dbReference>
<feature type="compositionally biased region" description="Polar residues" evidence="3">
    <location>
        <begin position="248"/>
        <end position="262"/>
    </location>
</feature>
<feature type="compositionally biased region" description="Acidic residues" evidence="3">
    <location>
        <begin position="300"/>
        <end position="318"/>
    </location>
</feature>
<feature type="region of interest" description="Disordered" evidence="3">
    <location>
        <begin position="240"/>
        <end position="322"/>
    </location>
</feature>
<dbReference type="PANTHER" id="PTHR18934">
    <property type="entry name" value="ATP-DEPENDENT RNA HELICASE"/>
    <property type="match status" value="1"/>
</dbReference>
<evidence type="ECO:0000313" key="7">
    <source>
        <dbReference type="Proteomes" id="UP001447188"/>
    </source>
</evidence>
<dbReference type="Gene3D" id="1.20.120.1080">
    <property type="match status" value="1"/>
</dbReference>
<evidence type="ECO:0000259" key="4">
    <source>
        <dbReference type="PROSITE" id="PS51192"/>
    </source>
</evidence>
<accession>A0ABR3G8I6</accession>
<dbReference type="InterPro" id="IPR027417">
    <property type="entry name" value="P-loop_NTPase"/>
</dbReference>
<keyword evidence="7" id="KW-1185">Reference proteome</keyword>
<feature type="domain" description="Helicase C-terminal" evidence="5">
    <location>
        <begin position="1011"/>
        <end position="1181"/>
    </location>
</feature>